<organism evidence="1 2">
    <name type="scientific">Paragonimus heterotremus</name>
    <dbReference type="NCBI Taxonomy" id="100268"/>
    <lineage>
        <taxon>Eukaryota</taxon>
        <taxon>Metazoa</taxon>
        <taxon>Spiralia</taxon>
        <taxon>Lophotrochozoa</taxon>
        <taxon>Platyhelminthes</taxon>
        <taxon>Trematoda</taxon>
        <taxon>Digenea</taxon>
        <taxon>Plagiorchiida</taxon>
        <taxon>Troglotremata</taxon>
        <taxon>Troglotrematidae</taxon>
        <taxon>Paragonimus</taxon>
    </lineage>
</organism>
<comment type="caution">
    <text evidence="1">The sequence shown here is derived from an EMBL/GenBank/DDBJ whole genome shotgun (WGS) entry which is preliminary data.</text>
</comment>
<dbReference type="OrthoDB" id="10343930at2759"/>
<proteinExistence type="predicted"/>
<evidence type="ECO:0000313" key="2">
    <source>
        <dbReference type="Proteomes" id="UP000748531"/>
    </source>
</evidence>
<dbReference type="EMBL" id="LUCH01003790">
    <property type="protein sequence ID" value="KAF5399722.1"/>
    <property type="molecule type" value="Genomic_DNA"/>
</dbReference>
<evidence type="ECO:0000313" key="1">
    <source>
        <dbReference type="EMBL" id="KAF5399722.1"/>
    </source>
</evidence>
<reference evidence="1" key="1">
    <citation type="submission" date="2019-05" db="EMBL/GenBank/DDBJ databases">
        <title>Annotation for the trematode Paragonimus heterotremus.</title>
        <authorList>
            <person name="Choi Y.-J."/>
        </authorList>
    </citation>
    <scope>NUCLEOTIDE SEQUENCE</scope>
    <source>
        <strain evidence="1">LC</strain>
    </source>
</reference>
<dbReference type="Proteomes" id="UP000748531">
    <property type="component" value="Unassembled WGS sequence"/>
</dbReference>
<gene>
    <name evidence="1" type="ORF">PHET_07281</name>
</gene>
<sequence length="204" mass="22749">MSEAIKHVTILTNTVGMENGTRFDKGELWFAQVHLYLENATGYTDEQSITKALENDMKNVFWQSGKGLANSFVMKSTNVQCNQSSTKRKVISVYLKGTLTVKDQATAVSIKQANASLERTLESCSCSDAIIFKTIEVLKRSNAEVTVWSRVTLDVLTFVKINPTIIEESWNNKLHSKIDKCFELPAVDFVKPLTIEGVFSGICV</sequence>
<protein>
    <submittedName>
        <fullName evidence="1">Uncharacterized protein</fullName>
    </submittedName>
</protein>
<dbReference type="AlphaFoldDB" id="A0A8J4SNC7"/>
<accession>A0A8J4SNC7</accession>
<keyword evidence="2" id="KW-1185">Reference proteome</keyword>
<name>A0A8J4SNC7_9TREM</name>